<evidence type="ECO:0008006" key="4">
    <source>
        <dbReference type="Google" id="ProtNLM"/>
    </source>
</evidence>
<gene>
    <name evidence="3" type="ORF">FSB_LOCUS31144</name>
</gene>
<dbReference type="GO" id="GO:0010073">
    <property type="term" value="P:meristem maintenance"/>
    <property type="evidence" value="ECO:0007669"/>
    <property type="project" value="InterPro"/>
</dbReference>
<evidence type="ECO:0000256" key="1">
    <source>
        <dbReference type="SAM" id="MobiDB-lite"/>
    </source>
</evidence>
<feature type="transmembrane region" description="Helical" evidence="2">
    <location>
        <begin position="240"/>
        <end position="259"/>
    </location>
</feature>
<organism evidence="3">
    <name type="scientific">Fagus sylvatica</name>
    <name type="common">Beechnut</name>
    <dbReference type="NCBI Taxonomy" id="28930"/>
    <lineage>
        <taxon>Eukaryota</taxon>
        <taxon>Viridiplantae</taxon>
        <taxon>Streptophyta</taxon>
        <taxon>Embryophyta</taxon>
        <taxon>Tracheophyta</taxon>
        <taxon>Spermatophyta</taxon>
        <taxon>Magnoliopsida</taxon>
        <taxon>eudicotyledons</taxon>
        <taxon>Gunneridae</taxon>
        <taxon>Pentapetalae</taxon>
        <taxon>rosids</taxon>
        <taxon>fabids</taxon>
        <taxon>Fagales</taxon>
        <taxon>Fagaceae</taxon>
        <taxon>Fagus</taxon>
    </lineage>
</organism>
<evidence type="ECO:0000256" key="2">
    <source>
        <dbReference type="SAM" id="Phobius"/>
    </source>
</evidence>
<reference evidence="3" key="1">
    <citation type="submission" date="2018-02" db="EMBL/GenBank/DDBJ databases">
        <authorList>
            <person name="Cohen D.B."/>
            <person name="Kent A.D."/>
        </authorList>
    </citation>
    <scope>NUCLEOTIDE SEQUENCE</scope>
</reference>
<sequence>MRAPLWLQLHIPNGFRILHLWLFIFFSFLPLSNQFLVPFPSKTGNPSHSPSCLDAGVLEVFRTFLSRGNPTEVLKWWGKLNSTTRSFVEAAGFKYFVETQLSEMAQILHCALVERWWDTTHTFHIAGVEMTITPCDVYRLTGLRVDGITPTLSAFPARVRLDWEYLGISLGATSAELPTLMCAFAEAPQSTVEESTWMAWAFLFLPSFLMRHPMRSSSCSKRASLCWIDWMRIVTSRSTSSYSCLLCFLLMWLLLMSPLQVELFQLTPPADIILPSWSVPLYQADGSLHEMAITRHTNVLGYPVPEDTRALCGNMKTMMTDLSRDHFSRPPGSSSRGAQADLEATEFDSDEDGVKLNLPLLQTASDFWDHTRHVFSFNRCELCPIMEEFGAIMGISNFNQMLLPPKHADPILLLDEVLIMPYKPGSSWSMNDGFDLHALVDHFFEVVDEECYPEALAIVVLAGFFLTGDFETDAVALDAISCMDKKNPVLMILGETLNGLDELKESMCLYFKGSPLLL</sequence>
<dbReference type="InterPro" id="IPR044824">
    <property type="entry name" value="MAIN-like"/>
</dbReference>
<dbReference type="PANTHER" id="PTHR46033:SF8">
    <property type="entry name" value="PROTEIN MAINTENANCE OF MERISTEMS-LIKE"/>
    <property type="match status" value="1"/>
</dbReference>
<feature type="region of interest" description="Disordered" evidence="1">
    <location>
        <begin position="323"/>
        <end position="348"/>
    </location>
</feature>
<name>A0A2N9GUC3_FAGSY</name>
<protein>
    <recommendedName>
        <fullName evidence="4">Aminotransferase-like plant mobile domain-containing protein</fullName>
    </recommendedName>
</protein>
<keyword evidence="2" id="KW-0812">Transmembrane</keyword>
<dbReference type="AlphaFoldDB" id="A0A2N9GUC3"/>
<proteinExistence type="predicted"/>
<evidence type="ECO:0000313" key="3">
    <source>
        <dbReference type="EMBL" id="SPD03262.1"/>
    </source>
</evidence>
<keyword evidence="2" id="KW-1133">Transmembrane helix</keyword>
<accession>A0A2N9GUC3</accession>
<keyword evidence="2" id="KW-0472">Membrane</keyword>
<dbReference type="EMBL" id="OIVN01002393">
    <property type="protein sequence ID" value="SPD03262.1"/>
    <property type="molecule type" value="Genomic_DNA"/>
</dbReference>
<dbReference type="PANTHER" id="PTHR46033">
    <property type="entry name" value="PROTEIN MAIN-LIKE 2"/>
    <property type="match status" value="1"/>
</dbReference>